<dbReference type="STRING" id="240015.ACP_2028"/>
<proteinExistence type="predicted"/>
<organism evidence="1 2">
    <name type="scientific">Acidobacterium capsulatum (strain ATCC 51196 / DSM 11244 / BCRC 80197 / JCM 7670 / NBRC 15755 / NCIMB 13165 / 161)</name>
    <dbReference type="NCBI Taxonomy" id="240015"/>
    <lineage>
        <taxon>Bacteria</taxon>
        <taxon>Pseudomonadati</taxon>
        <taxon>Acidobacteriota</taxon>
        <taxon>Terriglobia</taxon>
        <taxon>Terriglobales</taxon>
        <taxon>Acidobacteriaceae</taxon>
        <taxon>Acidobacterium</taxon>
    </lineage>
</organism>
<dbReference type="EMBL" id="CP001472">
    <property type="protein sequence ID" value="ACO34613.1"/>
    <property type="molecule type" value="Genomic_DNA"/>
</dbReference>
<sequence length="38" mass="3942">MKRLIFGFFASIGGSGGTGFLPAFRANEGQSIPGKVPQ</sequence>
<dbReference type="InParanoid" id="C1F8W9"/>
<dbReference type="Proteomes" id="UP000002207">
    <property type="component" value="Chromosome"/>
</dbReference>
<name>C1F8W9_ACIC5</name>
<evidence type="ECO:0000313" key="2">
    <source>
        <dbReference type="Proteomes" id="UP000002207"/>
    </source>
</evidence>
<dbReference type="AlphaFoldDB" id="C1F8W9"/>
<accession>C1F8W9</accession>
<gene>
    <name evidence="1" type="ordered locus">ACP_2028</name>
</gene>
<dbReference type="HOGENOM" id="CLU_3323401_0_0_0"/>
<dbReference type="KEGG" id="aca:ACP_2028"/>
<reference evidence="1 2" key="1">
    <citation type="journal article" date="2009" name="Appl. Environ. Microbiol.">
        <title>Three genomes from the phylum Acidobacteria provide insight into the lifestyles of these microorganisms in soils.</title>
        <authorList>
            <person name="Ward N.L."/>
            <person name="Challacombe J.F."/>
            <person name="Janssen P.H."/>
            <person name="Henrissat B."/>
            <person name="Coutinho P.M."/>
            <person name="Wu M."/>
            <person name="Xie G."/>
            <person name="Haft D.H."/>
            <person name="Sait M."/>
            <person name="Badger J."/>
            <person name="Barabote R.D."/>
            <person name="Bradley B."/>
            <person name="Brettin T.S."/>
            <person name="Brinkac L.M."/>
            <person name="Bruce D."/>
            <person name="Creasy T."/>
            <person name="Daugherty S.C."/>
            <person name="Davidsen T.M."/>
            <person name="DeBoy R.T."/>
            <person name="Detter J.C."/>
            <person name="Dodson R.J."/>
            <person name="Durkin A.S."/>
            <person name="Ganapathy A."/>
            <person name="Gwinn-Giglio M."/>
            <person name="Han C.S."/>
            <person name="Khouri H."/>
            <person name="Kiss H."/>
            <person name="Kothari S.P."/>
            <person name="Madupu R."/>
            <person name="Nelson K.E."/>
            <person name="Nelson W.C."/>
            <person name="Paulsen I."/>
            <person name="Penn K."/>
            <person name="Ren Q."/>
            <person name="Rosovitz M.J."/>
            <person name="Selengut J.D."/>
            <person name="Shrivastava S."/>
            <person name="Sullivan S.A."/>
            <person name="Tapia R."/>
            <person name="Thompson L.S."/>
            <person name="Watkins K.L."/>
            <person name="Yang Q."/>
            <person name="Yu C."/>
            <person name="Zafar N."/>
            <person name="Zhou L."/>
            <person name="Kuske C.R."/>
        </authorList>
    </citation>
    <scope>NUCLEOTIDE SEQUENCE [LARGE SCALE GENOMIC DNA]</scope>
    <source>
        <strain evidence="2">ATCC 51196 / DSM 11244 / BCRC 80197 / JCM 7670 / NBRC 15755 / NCIMB 13165 / 161</strain>
    </source>
</reference>
<keyword evidence="2" id="KW-1185">Reference proteome</keyword>
<protein>
    <submittedName>
        <fullName evidence="1">Uncharacterized protein</fullName>
    </submittedName>
</protein>
<evidence type="ECO:0000313" key="1">
    <source>
        <dbReference type="EMBL" id="ACO34613.1"/>
    </source>
</evidence>